<dbReference type="GO" id="GO:0000272">
    <property type="term" value="P:polysaccharide catabolic process"/>
    <property type="evidence" value="ECO:0007669"/>
    <property type="project" value="UniProtKB-KW"/>
</dbReference>
<dbReference type="AlphaFoldDB" id="A0AA39V722"/>
<evidence type="ECO:0000256" key="8">
    <source>
        <dbReference type="RuleBase" id="RU000489"/>
    </source>
</evidence>
<reference evidence="13" key="1">
    <citation type="submission" date="2023-03" db="EMBL/GenBank/DDBJ databases">
        <title>Complete genome of Cladonia borealis.</title>
        <authorList>
            <person name="Park H."/>
        </authorList>
    </citation>
    <scope>NUCLEOTIDE SEQUENCE</scope>
    <source>
        <strain evidence="13">ANT050790</strain>
    </source>
</reference>
<keyword evidence="3 8" id="KW-0378">Hydrolase</keyword>
<feature type="region of interest" description="Disordered" evidence="10">
    <location>
        <begin position="153"/>
        <end position="180"/>
    </location>
</feature>
<dbReference type="Proteomes" id="UP001166286">
    <property type="component" value="Unassembled WGS sequence"/>
</dbReference>
<evidence type="ECO:0000256" key="3">
    <source>
        <dbReference type="ARBA" id="ARBA00022801"/>
    </source>
</evidence>
<dbReference type="EMBL" id="JAFEKC020000019">
    <property type="protein sequence ID" value="KAK0509340.1"/>
    <property type="molecule type" value="Genomic_DNA"/>
</dbReference>
<keyword evidence="5" id="KW-0119">Carbohydrate metabolism</keyword>
<evidence type="ECO:0000256" key="7">
    <source>
        <dbReference type="ARBA" id="ARBA00023326"/>
    </source>
</evidence>
<evidence type="ECO:0000256" key="10">
    <source>
        <dbReference type="SAM" id="MobiDB-lite"/>
    </source>
</evidence>
<comment type="caution">
    <text evidence="13">The sequence shown here is derived from an EMBL/GenBank/DDBJ whole genome shotgun (WGS) entry which is preliminary data.</text>
</comment>
<evidence type="ECO:0000256" key="4">
    <source>
        <dbReference type="ARBA" id="ARBA00023024"/>
    </source>
</evidence>
<protein>
    <recommendedName>
        <fullName evidence="2">chitinase</fullName>
        <ecNumber evidence="2">3.2.1.14</ecNumber>
    </recommendedName>
</protein>
<evidence type="ECO:0000313" key="14">
    <source>
        <dbReference type="Proteomes" id="UP001166286"/>
    </source>
</evidence>
<evidence type="ECO:0000256" key="5">
    <source>
        <dbReference type="ARBA" id="ARBA00023277"/>
    </source>
</evidence>
<evidence type="ECO:0000256" key="11">
    <source>
        <dbReference type="SAM" id="SignalP"/>
    </source>
</evidence>
<feature type="chain" id="PRO_5041291845" description="chitinase" evidence="11">
    <location>
        <begin position="26"/>
        <end position="553"/>
    </location>
</feature>
<keyword evidence="4" id="KW-0146">Chitin degradation</keyword>
<evidence type="ECO:0000256" key="6">
    <source>
        <dbReference type="ARBA" id="ARBA00023295"/>
    </source>
</evidence>
<proteinExistence type="inferred from homology"/>
<organism evidence="13 14">
    <name type="scientific">Cladonia borealis</name>
    <dbReference type="NCBI Taxonomy" id="184061"/>
    <lineage>
        <taxon>Eukaryota</taxon>
        <taxon>Fungi</taxon>
        <taxon>Dikarya</taxon>
        <taxon>Ascomycota</taxon>
        <taxon>Pezizomycotina</taxon>
        <taxon>Lecanoromycetes</taxon>
        <taxon>OSLEUM clade</taxon>
        <taxon>Lecanoromycetidae</taxon>
        <taxon>Lecanorales</taxon>
        <taxon>Lecanorineae</taxon>
        <taxon>Cladoniaceae</taxon>
        <taxon>Cladonia</taxon>
    </lineage>
</organism>
<gene>
    <name evidence="13" type="ORF">JMJ35_008711</name>
</gene>
<keyword evidence="6 8" id="KW-0326">Glycosidase</keyword>
<dbReference type="Pfam" id="PF00704">
    <property type="entry name" value="Glyco_hydro_18"/>
    <property type="match status" value="1"/>
</dbReference>
<accession>A0AA39V722</accession>
<keyword evidence="11" id="KW-0732">Signal</keyword>
<dbReference type="PANTHER" id="PTHR45708">
    <property type="entry name" value="ENDOCHITINASE"/>
    <property type="match status" value="1"/>
</dbReference>
<dbReference type="PANTHER" id="PTHR45708:SF49">
    <property type="entry name" value="ENDOCHITINASE"/>
    <property type="match status" value="1"/>
</dbReference>
<comment type="catalytic activity">
    <reaction evidence="1">
        <text>Random endo-hydrolysis of N-acetyl-beta-D-glucosaminide (1-&gt;4)-beta-linkages in chitin and chitodextrins.</text>
        <dbReference type="EC" id="3.2.1.14"/>
    </reaction>
</comment>
<dbReference type="InterPro" id="IPR001223">
    <property type="entry name" value="Glyco_hydro18_cat"/>
</dbReference>
<dbReference type="InterPro" id="IPR001579">
    <property type="entry name" value="Glyco_hydro_18_chit_AS"/>
</dbReference>
<sequence>MVIKHTSFSAIGAITLLTHASICLAGHDRHLHRPRQATCNPGVSAGQLSLLESEMTTFRGWIEAWFDSTATADPGAAVAQLKEEFEAYDSWMSAWLNSTIGSAPAPAPIFTSVPLPPSQHPSLAPSPAISSVSPVIVTLLTTSVLQPIVTSPTASASSGLVSPYSETVSESRPLSGSSQATPSSIIVLPHSVISTPIGTSSIVQPPISIATTLSTDTSGTFDFPSVISVSSVSPATSAPSNPISSGGTFDAGSNSNVAVYYGQTAATSQVTLAQMCQDPNVNIIILAFLTEIAGPGNYPTVNFGAACGGSSPAQTAAGATGLLNCPAMATDIITCQGLGKKVMLSIGGASATSAFTSVAQAQSFATQVWNLFGSGTGEASDLRPFGSTILDGVDIDNEDHSTAYWSDFVTALRSAMNSDKSKIYYISAAPQCPRPDASIPLDAMQTMDFVWVQFYNNGDCNVGASDFISSLTAWSSDLSATGKGPMLYIGAPGCTACAGSGYLSPAAMAAAIDSAKAANLKNLGGVMLWDGPEALQNTAGGNDYTEVVKSALT</sequence>
<comment type="similarity">
    <text evidence="9">Belongs to the glycosyl hydrolase 18 family.</text>
</comment>
<feature type="domain" description="GH18" evidence="12">
    <location>
        <begin position="255"/>
        <end position="553"/>
    </location>
</feature>
<evidence type="ECO:0000256" key="9">
    <source>
        <dbReference type="RuleBase" id="RU004453"/>
    </source>
</evidence>
<dbReference type="PROSITE" id="PS01095">
    <property type="entry name" value="GH18_1"/>
    <property type="match status" value="1"/>
</dbReference>
<evidence type="ECO:0000256" key="1">
    <source>
        <dbReference type="ARBA" id="ARBA00000822"/>
    </source>
</evidence>
<evidence type="ECO:0000256" key="2">
    <source>
        <dbReference type="ARBA" id="ARBA00012729"/>
    </source>
</evidence>
<name>A0AA39V722_9LECA</name>
<dbReference type="EC" id="3.2.1.14" evidence="2"/>
<dbReference type="Gene3D" id="3.20.20.80">
    <property type="entry name" value="Glycosidases"/>
    <property type="match status" value="1"/>
</dbReference>
<dbReference type="GO" id="GO:0005576">
    <property type="term" value="C:extracellular region"/>
    <property type="evidence" value="ECO:0007669"/>
    <property type="project" value="TreeGrafter"/>
</dbReference>
<dbReference type="GO" id="GO:0006032">
    <property type="term" value="P:chitin catabolic process"/>
    <property type="evidence" value="ECO:0007669"/>
    <property type="project" value="UniProtKB-KW"/>
</dbReference>
<keyword evidence="7" id="KW-0624">Polysaccharide degradation</keyword>
<keyword evidence="14" id="KW-1185">Reference proteome</keyword>
<dbReference type="SUPFAM" id="SSF51445">
    <property type="entry name" value="(Trans)glycosidases"/>
    <property type="match status" value="1"/>
</dbReference>
<feature type="signal peptide" evidence="11">
    <location>
        <begin position="1"/>
        <end position="25"/>
    </location>
</feature>
<dbReference type="InterPro" id="IPR017853">
    <property type="entry name" value="GH"/>
</dbReference>
<evidence type="ECO:0000259" key="12">
    <source>
        <dbReference type="PROSITE" id="PS51910"/>
    </source>
</evidence>
<dbReference type="GO" id="GO:0008843">
    <property type="term" value="F:endochitinase activity"/>
    <property type="evidence" value="ECO:0007669"/>
    <property type="project" value="UniProtKB-EC"/>
</dbReference>
<dbReference type="InterPro" id="IPR050542">
    <property type="entry name" value="Glycosyl_Hydrlase18_Chitinase"/>
</dbReference>
<evidence type="ECO:0000313" key="13">
    <source>
        <dbReference type="EMBL" id="KAK0509340.1"/>
    </source>
</evidence>
<dbReference type="PROSITE" id="PS51910">
    <property type="entry name" value="GH18_2"/>
    <property type="match status" value="1"/>
</dbReference>